<reference evidence="1" key="1">
    <citation type="journal article" date="2020" name="Stud. Mycol.">
        <title>101 Dothideomycetes genomes: a test case for predicting lifestyles and emergence of pathogens.</title>
        <authorList>
            <person name="Haridas S."/>
            <person name="Albert R."/>
            <person name="Binder M."/>
            <person name="Bloem J."/>
            <person name="Labutti K."/>
            <person name="Salamov A."/>
            <person name="Andreopoulos B."/>
            <person name="Baker S."/>
            <person name="Barry K."/>
            <person name="Bills G."/>
            <person name="Bluhm B."/>
            <person name="Cannon C."/>
            <person name="Castanera R."/>
            <person name="Culley D."/>
            <person name="Daum C."/>
            <person name="Ezra D."/>
            <person name="Gonzalez J."/>
            <person name="Henrissat B."/>
            <person name="Kuo A."/>
            <person name="Liang C."/>
            <person name="Lipzen A."/>
            <person name="Lutzoni F."/>
            <person name="Magnuson J."/>
            <person name="Mondo S."/>
            <person name="Nolan M."/>
            <person name="Ohm R."/>
            <person name="Pangilinan J."/>
            <person name="Park H.-J."/>
            <person name="Ramirez L."/>
            <person name="Alfaro M."/>
            <person name="Sun H."/>
            <person name="Tritt A."/>
            <person name="Yoshinaga Y."/>
            <person name="Zwiers L.-H."/>
            <person name="Turgeon B."/>
            <person name="Goodwin S."/>
            <person name="Spatafora J."/>
            <person name="Crous P."/>
            <person name="Grigoriev I."/>
        </authorList>
    </citation>
    <scope>NUCLEOTIDE SEQUENCE</scope>
    <source>
        <strain evidence="1">CBS 627.86</strain>
    </source>
</reference>
<proteinExistence type="predicted"/>
<dbReference type="Proteomes" id="UP000799770">
    <property type="component" value="Unassembled WGS sequence"/>
</dbReference>
<name>A0A6A5YYN4_9PLEO</name>
<dbReference type="PANTHER" id="PTHR42085">
    <property type="entry name" value="F-BOX DOMAIN-CONTAINING PROTEIN"/>
    <property type="match status" value="1"/>
</dbReference>
<protein>
    <submittedName>
        <fullName evidence="1">Uncharacterized protein</fullName>
    </submittedName>
</protein>
<dbReference type="PANTHER" id="PTHR42085:SF2">
    <property type="entry name" value="F-BOX DOMAIN-CONTAINING PROTEIN"/>
    <property type="match status" value="1"/>
</dbReference>
<dbReference type="InterPro" id="IPR038883">
    <property type="entry name" value="AN11006-like"/>
</dbReference>
<accession>A0A6A5YYN4</accession>
<evidence type="ECO:0000313" key="1">
    <source>
        <dbReference type="EMBL" id="KAF2111697.1"/>
    </source>
</evidence>
<sequence length="332" mass="37674">MDITMQALDYPQSPLLRLPLELRLQIYEQLLLPSLLPSSTHSLSPLNLLPDHHVYHSSTTNETPTTLSVRTIDPYLLPHSSRTWRRRSTYHIRTGTYNPILRLWIKNADREIGALGPFLTHTTPTTYRVLLSPYTAHLRHTVPSLLLLNRQIHDEAARVLYSTYTFNFHTSIESLVPFLSDLTPTARSAIRHVSVTKKPLPYTSEFDRAEWSSLCTYLSTTLHLRTLTLNIIAGKPGNEGWDDVLPISAAQFGMLRNVKKEFGSSQRGIGGVDLEWVEQVMMIKGLREVNVNAMVEHCPLPRSETMAFWVAFSKSIESGFAEWIRGAMVEAV</sequence>
<dbReference type="EMBL" id="ML977333">
    <property type="protein sequence ID" value="KAF2111697.1"/>
    <property type="molecule type" value="Genomic_DNA"/>
</dbReference>
<organism evidence="1 2">
    <name type="scientific">Lophiotrema nucula</name>
    <dbReference type="NCBI Taxonomy" id="690887"/>
    <lineage>
        <taxon>Eukaryota</taxon>
        <taxon>Fungi</taxon>
        <taxon>Dikarya</taxon>
        <taxon>Ascomycota</taxon>
        <taxon>Pezizomycotina</taxon>
        <taxon>Dothideomycetes</taxon>
        <taxon>Pleosporomycetidae</taxon>
        <taxon>Pleosporales</taxon>
        <taxon>Lophiotremataceae</taxon>
        <taxon>Lophiotrema</taxon>
    </lineage>
</organism>
<dbReference type="OrthoDB" id="5420711at2759"/>
<keyword evidence="2" id="KW-1185">Reference proteome</keyword>
<dbReference type="AlphaFoldDB" id="A0A6A5YYN4"/>
<gene>
    <name evidence="1" type="ORF">BDV96DRAFT_175509</name>
</gene>
<evidence type="ECO:0000313" key="2">
    <source>
        <dbReference type="Proteomes" id="UP000799770"/>
    </source>
</evidence>